<dbReference type="Pfam" id="PF14392">
    <property type="entry name" value="zf-CCHC_4"/>
    <property type="match status" value="1"/>
</dbReference>
<evidence type="ECO:0000313" key="3">
    <source>
        <dbReference type="EnsemblPlants" id="cds.evm.model.10.880"/>
    </source>
</evidence>
<feature type="region of interest" description="Disordered" evidence="1">
    <location>
        <begin position="101"/>
        <end position="156"/>
    </location>
</feature>
<reference evidence="3" key="1">
    <citation type="submission" date="2021-03" db="UniProtKB">
        <authorList>
            <consortium name="EnsemblPlants"/>
        </authorList>
    </citation>
    <scope>IDENTIFICATION</scope>
</reference>
<protein>
    <recommendedName>
        <fullName evidence="2">Zinc knuckle CX2CX4HX4C domain-containing protein</fullName>
    </recommendedName>
</protein>
<proteinExistence type="predicted"/>
<evidence type="ECO:0000256" key="1">
    <source>
        <dbReference type="SAM" id="MobiDB-lite"/>
    </source>
</evidence>
<dbReference type="AlphaFoldDB" id="A0A803QQT1"/>
<dbReference type="EnsemblPlants" id="evm.model.10.880">
    <property type="protein sequence ID" value="cds.evm.model.10.880"/>
    <property type="gene ID" value="evm.TU.10.880"/>
</dbReference>
<keyword evidence="4" id="KW-1185">Reference proteome</keyword>
<evidence type="ECO:0000313" key="4">
    <source>
        <dbReference type="Proteomes" id="UP000596661"/>
    </source>
</evidence>
<dbReference type="Gramene" id="evm.model.10.880">
    <property type="protein sequence ID" value="cds.evm.model.10.880"/>
    <property type="gene ID" value="evm.TU.10.880"/>
</dbReference>
<feature type="compositionally biased region" description="Polar residues" evidence="1">
    <location>
        <begin position="113"/>
        <end position="130"/>
    </location>
</feature>
<accession>A0A803QQT1</accession>
<feature type="domain" description="Zinc knuckle CX2CX4HX4C" evidence="2">
    <location>
        <begin position="27"/>
        <end position="70"/>
    </location>
</feature>
<sequence length="270" mass="30033">MTICCVECTVVPKFHDDRIRVQIQVDVPLKKKKKLDIHGGLICYLSFKYKDLPTFCFICGVLGHSEKFCERLFHILKDQIVKSYGLELKALPRRRHYANGSKWPKSGVAMRPGSSTDGGESSNHGGQSSPLMPAGDDGPRIVIPHNQESRVQPGNLDNNTGGLHGENLMSRIKVNSLQIGVVNEAEKSLAPNVRYSNDGLLFLDLKRRRMAFDNQTGLIREDEVYVGFTVHNNKVYSDIETSHENALLGDDIFQINLNGAGSGSQARQEL</sequence>
<name>A0A803QQT1_CANSA</name>
<dbReference type="EMBL" id="UZAU01000813">
    <property type="status" value="NOT_ANNOTATED_CDS"/>
    <property type="molecule type" value="Genomic_DNA"/>
</dbReference>
<evidence type="ECO:0000259" key="2">
    <source>
        <dbReference type="Pfam" id="PF14392"/>
    </source>
</evidence>
<organism evidence="3 4">
    <name type="scientific">Cannabis sativa</name>
    <name type="common">Hemp</name>
    <name type="synonym">Marijuana</name>
    <dbReference type="NCBI Taxonomy" id="3483"/>
    <lineage>
        <taxon>Eukaryota</taxon>
        <taxon>Viridiplantae</taxon>
        <taxon>Streptophyta</taxon>
        <taxon>Embryophyta</taxon>
        <taxon>Tracheophyta</taxon>
        <taxon>Spermatophyta</taxon>
        <taxon>Magnoliopsida</taxon>
        <taxon>eudicotyledons</taxon>
        <taxon>Gunneridae</taxon>
        <taxon>Pentapetalae</taxon>
        <taxon>rosids</taxon>
        <taxon>fabids</taxon>
        <taxon>Rosales</taxon>
        <taxon>Cannabaceae</taxon>
        <taxon>Cannabis</taxon>
    </lineage>
</organism>
<dbReference type="Proteomes" id="UP000596661">
    <property type="component" value="Unassembled WGS sequence"/>
</dbReference>
<dbReference type="InterPro" id="IPR025836">
    <property type="entry name" value="Zn_knuckle_CX2CX4HX4C"/>
</dbReference>